<dbReference type="GO" id="GO:0005385">
    <property type="term" value="F:zinc ion transmembrane transporter activity"/>
    <property type="evidence" value="ECO:0007669"/>
    <property type="project" value="TreeGrafter"/>
</dbReference>
<evidence type="ECO:0000313" key="11">
    <source>
        <dbReference type="Proteomes" id="UP000509383"/>
    </source>
</evidence>
<keyword evidence="12" id="KW-1185">Reference proteome</keyword>
<reference evidence="9 11" key="1">
    <citation type="submission" date="2020-05" db="EMBL/GenBank/DDBJ databases">
        <title>Characterization of novel class B3 metallo-beta-lactamase from novel Pseudomonas species.</title>
        <authorList>
            <person name="Yamada K."/>
            <person name="Aoki K."/>
            <person name="Ishii Y."/>
        </authorList>
    </citation>
    <scope>NUCLEOTIDE SEQUENCE [LARGE SCALE GENOMIC DNA]</scope>
    <source>
        <strain evidence="9 11">TUM18999</strain>
        <strain evidence="10 12">TUM20286</strain>
    </source>
</reference>
<evidence type="ECO:0000256" key="5">
    <source>
        <dbReference type="ARBA" id="ARBA00022833"/>
    </source>
</evidence>
<feature type="transmembrane region" description="Helical" evidence="8">
    <location>
        <begin position="265"/>
        <end position="286"/>
    </location>
</feature>
<accession>A0A6J4DZX5</accession>
<keyword evidence="3" id="KW-1003">Cell membrane</keyword>
<dbReference type="Pfam" id="PF02535">
    <property type="entry name" value="Zip"/>
    <property type="match status" value="1"/>
</dbReference>
<dbReference type="AlphaFoldDB" id="A0A6J4DZX5"/>
<sequence>MPESDLHGLGVEERLHPPGRGAMLPLLPSGLSLRQVLGLCVMLAGCVLLCWQAVLVAERALEPHLWHALKSGALCALGTAVGTLPVLFMRSISARTSDTLLGFGAGVMLAATVFSLLIPGLESAGQLGFSRWSAGFLMSLGLLLGASALFGLGRLLPERQLEVDTRTDRLVLAPRILLFVIAIVLHNIPEGMAVGVAAGAGLAGADGLALGIALQDLPEGLIISLVLAGAGMSRGWAMLIGAASGVVEPLFALLCAWLVQVSVLLLPWGLALAAGAMLFAVTHEIIPECHRKGHETAASLGLAAGFCLMMVLDTALA</sequence>
<keyword evidence="5" id="KW-0862">Zinc</keyword>
<dbReference type="GO" id="GO:0005886">
    <property type="term" value="C:plasma membrane"/>
    <property type="evidence" value="ECO:0007669"/>
    <property type="project" value="UniProtKB-SubCell"/>
</dbReference>
<evidence type="ECO:0000256" key="1">
    <source>
        <dbReference type="ARBA" id="ARBA00004651"/>
    </source>
</evidence>
<protein>
    <submittedName>
        <fullName evidence="9">ZIP family metal transporter</fullName>
    </submittedName>
</protein>
<comment type="similarity">
    <text evidence="2">Belongs to the ZIP transporter (TC 2.A.5) family.</text>
</comment>
<dbReference type="EMBL" id="BQKM01000006">
    <property type="protein sequence ID" value="GJN53221.1"/>
    <property type="molecule type" value="Genomic_DNA"/>
</dbReference>
<dbReference type="Proteomes" id="UP000509383">
    <property type="component" value="Chromosome"/>
</dbReference>
<feature type="transmembrane region" description="Helical" evidence="8">
    <location>
        <begin position="100"/>
        <end position="121"/>
    </location>
</feature>
<evidence type="ECO:0000256" key="7">
    <source>
        <dbReference type="ARBA" id="ARBA00023136"/>
    </source>
</evidence>
<feature type="transmembrane region" description="Helical" evidence="8">
    <location>
        <begin position="235"/>
        <end position="259"/>
    </location>
</feature>
<evidence type="ECO:0000313" key="10">
    <source>
        <dbReference type="EMBL" id="GJN53221.1"/>
    </source>
</evidence>
<dbReference type="PANTHER" id="PTHR11040">
    <property type="entry name" value="ZINC/IRON TRANSPORTER"/>
    <property type="match status" value="1"/>
</dbReference>
<evidence type="ECO:0000313" key="9">
    <source>
        <dbReference type="EMBL" id="BCG23092.1"/>
    </source>
</evidence>
<feature type="transmembrane region" description="Helical" evidence="8">
    <location>
        <begin position="133"/>
        <end position="157"/>
    </location>
</feature>
<evidence type="ECO:0000256" key="4">
    <source>
        <dbReference type="ARBA" id="ARBA00022692"/>
    </source>
</evidence>
<comment type="subcellular location">
    <subcellularLocation>
        <location evidence="1">Cell membrane</location>
        <topology evidence="1">Multi-pass membrane protein</topology>
    </subcellularLocation>
</comment>
<feature type="transmembrane region" description="Helical" evidence="8">
    <location>
        <begin position="68"/>
        <end position="88"/>
    </location>
</feature>
<dbReference type="KEGG" id="ptw:TUM18999_12830"/>
<feature type="transmembrane region" description="Helical" evidence="8">
    <location>
        <begin position="194"/>
        <end position="214"/>
    </location>
</feature>
<feature type="transmembrane region" description="Helical" evidence="8">
    <location>
        <begin position="298"/>
        <end position="316"/>
    </location>
</feature>
<feature type="transmembrane region" description="Helical" evidence="8">
    <location>
        <begin position="169"/>
        <end position="188"/>
    </location>
</feature>
<feature type="transmembrane region" description="Helical" evidence="8">
    <location>
        <begin position="36"/>
        <end position="56"/>
    </location>
</feature>
<keyword evidence="7 8" id="KW-0472">Membrane</keyword>
<keyword evidence="4 8" id="KW-0812">Transmembrane</keyword>
<evidence type="ECO:0000256" key="2">
    <source>
        <dbReference type="ARBA" id="ARBA00006939"/>
    </source>
</evidence>
<keyword evidence="6 8" id="KW-1133">Transmembrane helix</keyword>
<gene>
    <name evidence="9" type="ORF">TUM18999_12830</name>
    <name evidence="10" type="ORF">TUM20286_29730</name>
</gene>
<proteinExistence type="inferred from homology"/>
<name>A0A6J4DZX5_9PSED</name>
<evidence type="ECO:0000256" key="6">
    <source>
        <dbReference type="ARBA" id="ARBA00022989"/>
    </source>
</evidence>
<dbReference type="EMBL" id="AP023189">
    <property type="protein sequence ID" value="BCG23092.1"/>
    <property type="molecule type" value="Genomic_DNA"/>
</dbReference>
<dbReference type="PANTHER" id="PTHR11040:SF211">
    <property type="entry name" value="ZINC TRANSPORTER ZIP11"/>
    <property type="match status" value="1"/>
</dbReference>
<evidence type="ECO:0000313" key="12">
    <source>
        <dbReference type="Proteomes" id="UP001054892"/>
    </source>
</evidence>
<organism evidence="9 11">
    <name type="scientific">Pseudomonas tohonis</name>
    <dbReference type="NCBI Taxonomy" id="2725477"/>
    <lineage>
        <taxon>Bacteria</taxon>
        <taxon>Pseudomonadati</taxon>
        <taxon>Pseudomonadota</taxon>
        <taxon>Gammaproteobacteria</taxon>
        <taxon>Pseudomonadales</taxon>
        <taxon>Pseudomonadaceae</taxon>
        <taxon>Pseudomonas</taxon>
    </lineage>
</organism>
<dbReference type="InterPro" id="IPR003689">
    <property type="entry name" value="ZIP"/>
</dbReference>
<dbReference type="Proteomes" id="UP001054892">
    <property type="component" value="Unassembled WGS sequence"/>
</dbReference>
<evidence type="ECO:0000256" key="3">
    <source>
        <dbReference type="ARBA" id="ARBA00022475"/>
    </source>
</evidence>
<evidence type="ECO:0000256" key="8">
    <source>
        <dbReference type="SAM" id="Phobius"/>
    </source>
</evidence>